<keyword evidence="9 14" id="KW-0443">Lipid metabolism</keyword>
<dbReference type="InterPro" id="IPR007482">
    <property type="entry name" value="Tyr_Pase-like_PTPLA"/>
</dbReference>
<feature type="transmembrane region" description="Helical" evidence="14">
    <location>
        <begin position="120"/>
        <end position="139"/>
    </location>
</feature>
<feature type="transmembrane region" description="Helical" evidence="14">
    <location>
        <begin position="160"/>
        <end position="179"/>
    </location>
</feature>
<dbReference type="GO" id="GO:0005789">
    <property type="term" value="C:endoplasmic reticulum membrane"/>
    <property type="evidence" value="ECO:0007669"/>
    <property type="project" value="UniProtKB-SubCell"/>
</dbReference>
<dbReference type="EMBL" id="FJOG01000009">
    <property type="protein sequence ID" value="CZR57142.1"/>
    <property type="molecule type" value="Genomic_DNA"/>
</dbReference>
<dbReference type="Pfam" id="PF04387">
    <property type="entry name" value="PTPLA"/>
    <property type="match status" value="1"/>
</dbReference>
<evidence type="ECO:0000256" key="2">
    <source>
        <dbReference type="ARBA" id="ARBA00005194"/>
    </source>
</evidence>
<dbReference type="OrthoDB" id="46988at2759"/>
<evidence type="ECO:0000256" key="5">
    <source>
        <dbReference type="ARBA" id="ARBA00022516"/>
    </source>
</evidence>
<dbReference type="PANTHER" id="PTHR11035">
    <property type="entry name" value="VERY-LONG-CHAIN (3R)-3-HYDROXYACYL-COA DEHYDRATASE"/>
    <property type="match status" value="1"/>
</dbReference>
<feature type="region of interest" description="Disordered" evidence="15">
    <location>
        <begin position="1"/>
        <end position="22"/>
    </location>
</feature>
<dbReference type="GO" id="GO:0102158">
    <property type="term" value="F:very-long-chain (3R)-3-hydroxyacyl-CoA dehydratase activity"/>
    <property type="evidence" value="ECO:0007669"/>
    <property type="project" value="UniProtKB-EC"/>
</dbReference>
<evidence type="ECO:0000256" key="14">
    <source>
        <dbReference type="RuleBase" id="RU363109"/>
    </source>
</evidence>
<evidence type="ECO:0000256" key="12">
    <source>
        <dbReference type="ARBA" id="ARBA00023239"/>
    </source>
</evidence>
<feature type="transmembrane region" description="Helical" evidence="14">
    <location>
        <begin position="74"/>
        <end position="100"/>
    </location>
</feature>
<dbReference type="GO" id="GO:0030497">
    <property type="term" value="P:fatty acid elongation"/>
    <property type="evidence" value="ECO:0007669"/>
    <property type="project" value="EnsemblFungi"/>
</dbReference>
<sequence length="229" mass="25935">MADNNVPAEPSATSKRAPKPLTSSNPKTQYLILYNFVSSILWLVVLGRTVLLVPMLGFSRVYPGVGKFTKWTQTLACLEIVHAAFGVVRAPILTTAMQVASRLLLVWGVINTFPHLSKSAGYSSMLLAWSVTEVIRYSYFTFTLSGFQPKIISWLRYNTFYVLYPLGISSECWLIYKAIEPARERGWYGMAWGLQLVLFVYVPGSYVLFTHMMKQRGKVMRGKQVKKVE</sequence>
<keyword evidence="6 14" id="KW-0812">Transmembrane</keyword>
<dbReference type="GO" id="GO:0007034">
    <property type="term" value="P:vacuolar transport"/>
    <property type="evidence" value="ECO:0007669"/>
    <property type="project" value="EnsemblFungi"/>
</dbReference>
<evidence type="ECO:0000256" key="13">
    <source>
        <dbReference type="ARBA" id="ARBA00036671"/>
    </source>
</evidence>
<comment type="function">
    <text evidence="14">Catalyzes the third of the four reactions of the long-chain fatty acids elongation cycle. This endoplasmic reticulum-bound enzymatic process, allows the addition of two carbons to the chain of long- and very long-chain fatty acids/VLCFAs per cycle. This enzyme catalyzes the dehydration of the 3-hydroxyacyl-CoA intermediate into trans-2,3-enoyl-CoA, within each cycle of fatty acid elongation. Thereby, it participates to the production of VLCFAs of different chain lengths that are involved in multiple biological processes as precursors of membrane lipids and lipid mediators.</text>
</comment>
<keyword evidence="11 14" id="KW-0275">Fatty acid biosynthesis</keyword>
<comment type="pathway">
    <text evidence="2 14">Lipid metabolism; fatty acid biosynthesis.</text>
</comment>
<evidence type="ECO:0000256" key="4">
    <source>
        <dbReference type="ARBA" id="ARBA00013122"/>
    </source>
</evidence>
<dbReference type="Proteomes" id="UP000184330">
    <property type="component" value="Unassembled WGS sequence"/>
</dbReference>
<dbReference type="GO" id="GO:0030148">
    <property type="term" value="P:sphingolipid biosynthetic process"/>
    <property type="evidence" value="ECO:0007669"/>
    <property type="project" value="EnsemblFungi"/>
</dbReference>
<keyword evidence="12 14" id="KW-0456">Lyase</keyword>
<comment type="catalytic activity">
    <reaction evidence="13 14">
        <text>a very-long-chain (3R)-3-hydroxyacyl-CoA = a very-long-chain (2E)-enoyl-CoA + H2O</text>
        <dbReference type="Rhea" id="RHEA:45812"/>
        <dbReference type="ChEBI" id="CHEBI:15377"/>
        <dbReference type="ChEBI" id="CHEBI:83728"/>
        <dbReference type="ChEBI" id="CHEBI:85440"/>
        <dbReference type="EC" id="4.2.1.134"/>
    </reaction>
</comment>
<dbReference type="PANTHER" id="PTHR11035:SF3">
    <property type="entry name" value="VERY-LONG-CHAIN (3R)-3-HYDROXYACYL-COA DEHYDRATASE"/>
    <property type="match status" value="1"/>
</dbReference>
<dbReference type="AlphaFoldDB" id="A0A1L7WWJ6"/>
<feature type="transmembrane region" description="Helical" evidence="14">
    <location>
        <begin position="31"/>
        <end position="53"/>
    </location>
</feature>
<keyword evidence="10 14" id="KW-0472">Membrane</keyword>
<keyword evidence="14" id="KW-0256">Endoplasmic reticulum</keyword>
<comment type="similarity">
    <text evidence="3 14">Belongs to the very long-chain fatty acids dehydratase HACD family.</text>
</comment>
<dbReference type="EC" id="4.2.1.134" evidence="4 14"/>
<dbReference type="GO" id="GO:0000324">
    <property type="term" value="C:fungal-type vacuole"/>
    <property type="evidence" value="ECO:0007669"/>
    <property type="project" value="EnsemblFungi"/>
</dbReference>
<accession>A0A1L7WWJ6</accession>
<evidence type="ECO:0000256" key="9">
    <source>
        <dbReference type="ARBA" id="ARBA00023098"/>
    </source>
</evidence>
<evidence type="ECO:0000313" key="17">
    <source>
        <dbReference type="Proteomes" id="UP000184330"/>
    </source>
</evidence>
<keyword evidence="8 14" id="KW-1133">Transmembrane helix</keyword>
<proteinExistence type="inferred from homology"/>
<evidence type="ECO:0000256" key="6">
    <source>
        <dbReference type="ARBA" id="ARBA00022692"/>
    </source>
</evidence>
<evidence type="ECO:0000256" key="8">
    <source>
        <dbReference type="ARBA" id="ARBA00022989"/>
    </source>
</evidence>
<keyword evidence="7 14" id="KW-0276">Fatty acid metabolism</keyword>
<feature type="transmembrane region" description="Helical" evidence="14">
    <location>
        <begin position="191"/>
        <end position="213"/>
    </location>
</feature>
<reference evidence="16 17" key="1">
    <citation type="submission" date="2016-03" db="EMBL/GenBank/DDBJ databases">
        <authorList>
            <person name="Ploux O."/>
        </authorList>
    </citation>
    <scope>NUCLEOTIDE SEQUENCE [LARGE SCALE GENOMIC DNA]</scope>
    <source>
        <strain evidence="16 17">UAMH 11012</strain>
    </source>
</reference>
<keyword evidence="17" id="KW-1185">Reference proteome</keyword>
<protein>
    <recommendedName>
        <fullName evidence="4 14">Very-long-chain (3R)-3-hydroxyacyl-CoA dehydratase</fullName>
        <ecNumber evidence="4 14">4.2.1.134</ecNumber>
    </recommendedName>
</protein>
<evidence type="ECO:0000256" key="11">
    <source>
        <dbReference type="ARBA" id="ARBA00023160"/>
    </source>
</evidence>
<dbReference type="STRING" id="576137.A0A1L7WWJ6"/>
<evidence type="ECO:0000256" key="7">
    <source>
        <dbReference type="ARBA" id="ARBA00022832"/>
    </source>
</evidence>
<evidence type="ECO:0000256" key="1">
    <source>
        <dbReference type="ARBA" id="ARBA00004141"/>
    </source>
</evidence>
<gene>
    <name evidence="16" type="ORF">PAC_07031</name>
</gene>
<evidence type="ECO:0000313" key="16">
    <source>
        <dbReference type="EMBL" id="CZR57142.1"/>
    </source>
</evidence>
<comment type="subcellular location">
    <subcellularLocation>
        <location evidence="14">Endoplasmic reticulum membrane</location>
        <topology evidence="14">Multi-pass membrane protein</topology>
    </subcellularLocation>
    <subcellularLocation>
        <location evidence="1">Membrane</location>
        <topology evidence="1">Multi-pass membrane protein</topology>
    </subcellularLocation>
</comment>
<keyword evidence="5 14" id="KW-0444">Lipid biosynthesis</keyword>
<evidence type="ECO:0000256" key="15">
    <source>
        <dbReference type="SAM" id="MobiDB-lite"/>
    </source>
</evidence>
<name>A0A1L7WWJ6_9HELO</name>
<organism evidence="16 17">
    <name type="scientific">Phialocephala subalpina</name>
    <dbReference type="NCBI Taxonomy" id="576137"/>
    <lineage>
        <taxon>Eukaryota</taxon>
        <taxon>Fungi</taxon>
        <taxon>Dikarya</taxon>
        <taxon>Ascomycota</taxon>
        <taxon>Pezizomycotina</taxon>
        <taxon>Leotiomycetes</taxon>
        <taxon>Helotiales</taxon>
        <taxon>Mollisiaceae</taxon>
        <taxon>Phialocephala</taxon>
        <taxon>Phialocephala fortinii species complex</taxon>
    </lineage>
</organism>
<dbReference type="GO" id="GO:0042761">
    <property type="term" value="P:very long-chain fatty acid biosynthetic process"/>
    <property type="evidence" value="ECO:0007669"/>
    <property type="project" value="TreeGrafter"/>
</dbReference>
<evidence type="ECO:0000256" key="10">
    <source>
        <dbReference type="ARBA" id="ARBA00023136"/>
    </source>
</evidence>
<dbReference type="UniPathway" id="UPA00094"/>
<evidence type="ECO:0000256" key="3">
    <source>
        <dbReference type="ARBA" id="ARBA00007811"/>
    </source>
</evidence>